<dbReference type="EMBL" id="JACAZH010000045">
    <property type="protein sequence ID" value="KAF7334835.1"/>
    <property type="molecule type" value="Genomic_DNA"/>
</dbReference>
<feature type="transmembrane region" description="Helical" evidence="1">
    <location>
        <begin position="93"/>
        <end position="116"/>
    </location>
</feature>
<organism evidence="2 3">
    <name type="scientific">Mycena sanguinolenta</name>
    <dbReference type="NCBI Taxonomy" id="230812"/>
    <lineage>
        <taxon>Eukaryota</taxon>
        <taxon>Fungi</taxon>
        <taxon>Dikarya</taxon>
        <taxon>Basidiomycota</taxon>
        <taxon>Agaricomycotina</taxon>
        <taxon>Agaricomycetes</taxon>
        <taxon>Agaricomycetidae</taxon>
        <taxon>Agaricales</taxon>
        <taxon>Marasmiineae</taxon>
        <taxon>Mycenaceae</taxon>
        <taxon>Mycena</taxon>
    </lineage>
</organism>
<evidence type="ECO:0000313" key="3">
    <source>
        <dbReference type="Proteomes" id="UP000623467"/>
    </source>
</evidence>
<keyword evidence="1" id="KW-1133">Transmembrane helix</keyword>
<feature type="transmembrane region" description="Helical" evidence="1">
    <location>
        <begin position="226"/>
        <end position="243"/>
    </location>
</feature>
<dbReference type="Proteomes" id="UP000623467">
    <property type="component" value="Unassembled WGS sequence"/>
</dbReference>
<reference evidence="2" key="1">
    <citation type="submission" date="2020-05" db="EMBL/GenBank/DDBJ databases">
        <title>Mycena genomes resolve the evolution of fungal bioluminescence.</title>
        <authorList>
            <person name="Tsai I.J."/>
        </authorList>
    </citation>
    <scope>NUCLEOTIDE SEQUENCE</scope>
    <source>
        <strain evidence="2">160909Yilan</strain>
    </source>
</reference>
<dbReference type="AlphaFoldDB" id="A0A8H6X663"/>
<dbReference type="OrthoDB" id="3038990at2759"/>
<keyword evidence="3" id="KW-1185">Reference proteome</keyword>
<name>A0A8H6X663_9AGAR</name>
<feature type="transmembrane region" description="Helical" evidence="1">
    <location>
        <begin position="168"/>
        <end position="189"/>
    </location>
</feature>
<proteinExistence type="predicted"/>
<gene>
    <name evidence="2" type="ORF">MSAN_02370300</name>
</gene>
<evidence type="ECO:0000313" key="2">
    <source>
        <dbReference type="EMBL" id="KAF7334835.1"/>
    </source>
</evidence>
<protein>
    <submittedName>
        <fullName evidence="2">Uncharacterized protein</fullName>
    </submittedName>
</protein>
<comment type="caution">
    <text evidence="2">The sequence shown here is derived from an EMBL/GenBank/DDBJ whole genome shotgun (WGS) entry which is preliminary data.</text>
</comment>
<feature type="transmembrane region" description="Helical" evidence="1">
    <location>
        <begin position="64"/>
        <end position="87"/>
    </location>
</feature>
<sequence length="330" mass="36310">MSQAPTTPEWDPAALLGPEIARELQVATLVIAGTTAVLIWDILHHLGDDYYLLFKYKFRLTTAAYFVSRVASLLYALGFTLFATYPIPDCQTAMTIFNCGLLVSSSATSLLFFLRVRAVYGGQRVPTLVFGFLWICVVAAAVTVPISTQATRVGTLCLVTKVPSYSGAASTVLMVNDTSVMLAISYRLLANTHRDHSVGERLRTFFSGAPHLHSFSKAVFRDGQKYYMITIVSNAVTISMVYATAVSPIYHSMMSIPNVTLTSIMACRVYRNATLHRHPRAMSIQLSATNSSRTRSVVPKIYVPIDTDPQDFSVDKEQNTTAEIPKSDLV</sequence>
<feature type="transmembrane region" description="Helical" evidence="1">
    <location>
        <begin position="128"/>
        <end position="148"/>
    </location>
</feature>
<evidence type="ECO:0000256" key="1">
    <source>
        <dbReference type="SAM" id="Phobius"/>
    </source>
</evidence>
<accession>A0A8H6X663</accession>
<keyword evidence="1" id="KW-0812">Transmembrane</keyword>
<keyword evidence="1" id="KW-0472">Membrane</keyword>